<keyword evidence="2 5" id="KW-0732">Signal</keyword>
<dbReference type="CDD" id="cd13925">
    <property type="entry name" value="RPF"/>
    <property type="match status" value="1"/>
</dbReference>
<dbReference type="Proteomes" id="UP000319263">
    <property type="component" value="Chromosome"/>
</dbReference>
<dbReference type="GO" id="GO:0016787">
    <property type="term" value="F:hydrolase activity"/>
    <property type="evidence" value="ECO:0007669"/>
    <property type="project" value="UniProtKB-KW"/>
</dbReference>
<feature type="signal peptide" evidence="5">
    <location>
        <begin position="1"/>
        <end position="23"/>
    </location>
</feature>
<evidence type="ECO:0000313" key="7">
    <source>
        <dbReference type="EMBL" id="QDP97960.1"/>
    </source>
</evidence>
<dbReference type="Pfam" id="PF03990">
    <property type="entry name" value="DUF348"/>
    <property type="match status" value="3"/>
</dbReference>
<gene>
    <name evidence="7" type="ORF">FOE78_20485</name>
</gene>
<dbReference type="Gene3D" id="1.10.530.10">
    <property type="match status" value="1"/>
</dbReference>
<dbReference type="KEGG" id="mik:FOE78_20485"/>
<dbReference type="PANTHER" id="PTHR39160:SF4">
    <property type="entry name" value="RESUSCITATION-PROMOTING FACTOR RPFB"/>
    <property type="match status" value="1"/>
</dbReference>
<evidence type="ECO:0000256" key="5">
    <source>
        <dbReference type="SAM" id="SignalP"/>
    </source>
</evidence>
<evidence type="ECO:0000256" key="1">
    <source>
        <dbReference type="ARBA" id="ARBA00010830"/>
    </source>
</evidence>
<dbReference type="InterPro" id="IPR011098">
    <property type="entry name" value="G5_dom"/>
</dbReference>
<dbReference type="InterPro" id="IPR007137">
    <property type="entry name" value="DUF348"/>
</dbReference>
<dbReference type="EMBL" id="CP041692">
    <property type="protein sequence ID" value="QDP97960.1"/>
    <property type="molecule type" value="Genomic_DNA"/>
</dbReference>
<feature type="domain" description="G5" evidence="6">
    <location>
        <begin position="196"/>
        <end position="276"/>
    </location>
</feature>
<proteinExistence type="inferred from homology"/>
<evidence type="ECO:0000259" key="6">
    <source>
        <dbReference type="PROSITE" id="PS51109"/>
    </source>
</evidence>
<comment type="similarity">
    <text evidence="1">Belongs to the transglycosylase family. Rpf subfamily.</text>
</comment>
<feature type="region of interest" description="Disordered" evidence="4">
    <location>
        <begin position="267"/>
        <end position="307"/>
    </location>
</feature>
<dbReference type="Gene3D" id="2.20.230.10">
    <property type="entry name" value="Resuscitation-promoting factor rpfb"/>
    <property type="match status" value="1"/>
</dbReference>
<evidence type="ECO:0000256" key="4">
    <source>
        <dbReference type="SAM" id="MobiDB-lite"/>
    </source>
</evidence>
<dbReference type="Pfam" id="PF06737">
    <property type="entry name" value="Transglycosylas"/>
    <property type="match status" value="1"/>
</dbReference>
<dbReference type="OrthoDB" id="1404170at2"/>
<dbReference type="Pfam" id="PF07501">
    <property type="entry name" value="G5"/>
    <property type="match status" value="1"/>
</dbReference>
<keyword evidence="3" id="KW-0378">Hydrolase</keyword>
<dbReference type="InterPro" id="IPR051933">
    <property type="entry name" value="Resuscitation_pf_RpfB"/>
</dbReference>
<accession>A0A516Q3G2</accession>
<dbReference type="SUPFAM" id="SSF53955">
    <property type="entry name" value="Lysozyme-like"/>
    <property type="match status" value="1"/>
</dbReference>
<feature type="compositionally biased region" description="Low complexity" evidence="4">
    <location>
        <begin position="285"/>
        <end position="301"/>
    </location>
</feature>
<name>A0A516Q3G2_9ACTN</name>
<dbReference type="InterPro" id="IPR023346">
    <property type="entry name" value="Lysozyme-like_dom_sf"/>
</dbReference>
<sequence>MRKILPIVAAGAVVVAASGGTFAYASADKQVTLSVDGRPQTVNTFQGSVSGLLKSRGITVSDRDEVAPSLNSKLTEGAKVSVRYGRQVTVNVDGEQKTFWTTAQSVGAALQLAGLTGKDADLSTSRSAPINRQGLSLTMDTSKSVKITAGGKTKTVRTTAGTVGAALKVAKVSVDDNDKVSKALSAKLADGTTIKVTKVSTKTLTKTKRVDYDVVHRKTKKLDRGETRVDTDGKAGERTYTYLVTKYDGKEHDRRLISQELTTDPVDEVVLVGTHKPKPQRDTTDTGNSGDSGNSKNSGSTAASVPSGSVWDRLAQCEAGGNWHINTGNGFYGGLQFTLQTWRAYGGSGMPNQASREQQIAVGKKIQASQGWGAWPACSSRLGLR</sequence>
<dbReference type="PROSITE" id="PS51109">
    <property type="entry name" value="G5"/>
    <property type="match status" value="1"/>
</dbReference>
<evidence type="ECO:0000256" key="3">
    <source>
        <dbReference type="ARBA" id="ARBA00022801"/>
    </source>
</evidence>
<organism evidence="7 8">
    <name type="scientific">Microlunatus elymi</name>
    <dbReference type="NCBI Taxonomy" id="2596828"/>
    <lineage>
        <taxon>Bacteria</taxon>
        <taxon>Bacillati</taxon>
        <taxon>Actinomycetota</taxon>
        <taxon>Actinomycetes</taxon>
        <taxon>Propionibacteriales</taxon>
        <taxon>Propionibacteriaceae</taxon>
        <taxon>Microlunatus</taxon>
    </lineage>
</organism>
<dbReference type="PANTHER" id="PTHR39160">
    <property type="entry name" value="CELL WALL-BINDING PROTEIN YOCH"/>
    <property type="match status" value="1"/>
</dbReference>
<dbReference type="InterPro" id="IPR010618">
    <property type="entry name" value="RPF"/>
</dbReference>
<dbReference type="AlphaFoldDB" id="A0A516Q3G2"/>
<evidence type="ECO:0000256" key="2">
    <source>
        <dbReference type="ARBA" id="ARBA00022729"/>
    </source>
</evidence>
<keyword evidence="8" id="KW-1185">Reference proteome</keyword>
<reference evidence="7 8" key="1">
    <citation type="submission" date="2019-07" db="EMBL/GenBank/DDBJ databases">
        <title>Microlunatus dokdonensis sp. nov. isolated from the rhizospheric soil of the wild plant Elymus tsukushiensis.</title>
        <authorList>
            <person name="Ghim S.-Y."/>
            <person name="Hwang Y.-J."/>
            <person name="Son J.-S."/>
            <person name="Shin J.-H."/>
        </authorList>
    </citation>
    <scope>NUCLEOTIDE SEQUENCE [LARGE SCALE GENOMIC DNA]</scope>
    <source>
        <strain evidence="7 8">KUDC0627</strain>
    </source>
</reference>
<dbReference type="SMART" id="SM01208">
    <property type="entry name" value="G5"/>
    <property type="match status" value="1"/>
</dbReference>
<evidence type="ECO:0000313" key="8">
    <source>
        <dbReference type="Proteomes" id="UP000319263"/>
    </source>
</evidence>
<dbReference type="RefSeq" id="WP_143987914.1">
    <property type="nucleotide sequence ID" value="NZ_CP041692.1"/>
</dbReference>
<protein>
    <submittedName>
        <fullName evidence="7">DUF348 domain-containing protein</fullName>
    </submittedName>
</protein>
<feature type="chain" id="PRO_5039047605" evidence="5">
    <location>
        <begin position="24"/>
        <end position="385"/>
    </location>
</feature>